<feature type="non-terminal residue" evidence="1">
    <location>
        <position position="44"/>
    </location>
</feature>
<name>A0A0V1DPL8_9BILA</name>
<reference evidence="1 2" key="1">
    <citation type="submission" date="2015-01" db="EMBL/GenBank/DDBJ databases">
        <title>Evolution of Trichinella species and genotypes.</title>
        <authorList>
            <person name="Korhonen P.K."/>
            <person name="Edoardo P."/>
            <person name="Giuseppe L.R."/>
            <person name="Gasser R.B."/>
        </authorList>
    </citation>
    <scope>NUCLEOTIDE SEQUENCE [LARGE SCALE GENOMIC DNA]</scope>
    <source>
        <strain evidence="1">ISS1029</strain>
    </source>
</reference>
<dbReference type="EMBL" id="JYDP01008552">
    <property type="protein sequence ID" value="KRY63511.1"/>
    <property type="molecule type" value="Genomic_DNA"/>
</dbReference>
<keyword evidence="2" id="KW-1185">Reference proteome</keyword>
<evidence type="ECO:0000313" key="1">
    <source>
        <dbReference type="EMBL" id="KRY63511.1"/>
    </source>
</evidence>
<accession>A0A0V1DPL8</accession>
<dbReference type="AlphaFoldDB" id="A0A0V1DPL8"/>
<sequence length="44" mass="5263">MQHLATIYYQNPFVKETQQQEKQRSISFRLDNLICALRCLAFLC</sequence>
<dbReference type="Proteomes" id="UP000055024">
    <property type="component" value="Unassembled WGS sequence"/>
</dbReference>
<organism evidence="1 2">
    <name type="scientific">Trichinella zimbabwensis</name>
    <dbReference type="NCBI Taxonomy" id="268475"/>
    <lineage>
        <taxon>Eukaryota</taxon>
        <taxon>Metazoa</taxon>
        <taxon>Ecdysozoa</taxon>
        <taxon>Nematoda</taxon>
        <taxon>Enoplea</taxon>
        <taxon>Dorylaimia</taxon>
        <taxon>Trichinellida</taxon>
        <taxon>Trichinellidae</taxon>
        <taxon>Trichinella</taxon>
    </lineage>
</organism>
<gene>
    <name evidence="1" type="ORF">T11_15201</name>
</gene>
<proteinExistence type="predicted"/>
<comment type="caution">
    <text evidence="1">The sequence shown here is derived from an EMBL/GenBank/DDBJ whole genome shotgun (WGS) entry which is preliminary data.</text>
</comment>
<evidence type="ECO:0000313" key="2">
    <source>
        <dbReference type="Proteomes" id="UP000055024"/>
    </source>
</evidence>
<protein>
    <submittedName>
        <fullName evidence="1">Uncharacterized protein</fullName>
    </submittedName>
</protein>